<organism evidence="2 3">
    <name type="scientific">Trichoderma longibrachiatum ATCC 18648</name>
    <dbReference type="NCBI Taxonomy" id="983965"/>
    <lineage>
        <taxon>Eukaryota</taxon>
        <taxon>Fungi</taxon>
        <taxon>Dikarya</taxon>
        <taxon>Ascomycota</taxon>
        <taxon>Pezizomycotina</taxon>
        <taxon>Sordariomycetes</taxon>
        <taxon>Hypocreomycetidae</taxon>
        <taxon>Hypocreales</taxon>
        <taxon>Hypocreaceae</taxon>
        <taxon>Trichoderma</taxon>
    </lineage>
</organism>
<dbReference type="Proteomes" id="UP000240760">
    <property type="component" value="Unassembled WGS sequence"/>
</dbReference>
<protein>
    <submittedName>
        <fullName evidence="2">Uncharacterized protein</fullName>
    </submittedName>
</protein>
<proteinExistence type="predicted"/>
<keyword evidence="1" id="KW-0472">Membrane</keyword>
<keyword evidence="1" id="KW-0812">Transmembrane</keyword>
<evidence type="ECO:0000313" key="2">
    <source>
        <dbReference type="EMBL" id="PTB75012.1"/>
    </source>
</evidence>
<reference evidence="2 3" key="1">
    <citation type="submission" date="2016-07" db="EMBL/GenBank/DDBJ databases">
        <title>Multiple horizontal gene transfer events from other fungi enriched the ability of initially mycotrophic Trichoderma (Ascomycota) to feed on dead plant biomass.</title>
        <authorList>
            <consortium name="DOE Joint Genome Institute"/>
            <person name="Aerts A."/>
            <person name="Atanasova L."/>
            <person name="Chenthamara K."/>
            <person name="Zhang J."/>
            <person name="Grujic M."/>
            <person name="Henrissat B."/>
            <person name="Kuo A."/>
            <person name="Salamov A."/>
            <person name="Lipzen A."/>
            <person name="Labutti K."/>
            <person name="Barry K."/>
            <person name="Miao Y."/>
            <person name="Rahimi M.J."/>
            <person name="Shen Q."/>
            <person name="Grigoriev I.V."/>
            <person name="Kubicek C.P."/>
            <person name="Druzhinina I.S."/>
        </authorList>
    </citation>
    <scope>NUCLEOTIDE SEQUENCE [LARGE SCALE GENOMIC DNA]</scope>
    <source>
        <strain evidence="2 3">ATCC 18648</strain>
    </source>
</reference>
<dbReference type="AlphaFoldDB" id="A0A2T4C0A9"/>
<name>A0A2T4C0A9_TRILO</name>
<feature type="transmembrane region" description="Helical" evidence="1">
    <location>
        <begin position="20"/>
        <end position="40"/>
    </location>
</feature>
<keyword evidence="1" id="KW-1133">Transmembrane helix</keyword>
<dbReference type="EMBL" id="KZ679134">
    <property type="protein sequence ID" value="PTB75012.1"/>
    <property type="molecule type" value="Genomic_DNA"/>
</dbReference>
<gene>
    <name evidence="2" type="ORF">M440DRAFT_334854</name>
</gene>
<evidence type="ECO:0000256" key="1">
    <source>
        <dbReference type="SAM" id="Phobius"/>
    </source>
</evidence>
<evidence type="ECO:0000313" key="3">
    <source>
        <dbReference type="Proteomes" id="UP000240760"/>
    </source>
</evidence>
<sequence length="69" mass="7618">MGDAKGGNLGVHNYGSKVDISGLYVVLCLRYLFIHCPGLYNPLLRRITRIGVYCSRSNEWTPSIFGPAS</sequence>
<keyword evidence="3" id="KW-1185">Reference proteome</keyword>
<accession>A0A2T4C0A9</accession>